<organism evidence="1 2">
    <name type="scientific">Oleoguttula mirabilis</name>
    <dbReference type="NCBI Taxonomy" id="1507867"/>
    <lineage>
        <taxon>Eukaryota</taxon>
        <taxon>Fungi</taxon>
        <taxon>Dikarya</taxon>
        <taxon>Ascomycota</taxon>
        <taxon>Pezizomycotina</taxon>
        <taxon>Dothideomycetes</taxon>
        <taxon>Dothideomycetidae</taxon>
        <taxon>Mycosphaerellales</taxon>
        <taxon>Teratosphaeriaceae</taxon>
        <taxon>Oleoguttula</taxon>
    </lineage>
</organism>
<evidence type="ECO:0000313" key="2">
    <source>
        <dbReference type="Proteomes" id="UP001324427"/>
    </source>
</evidence>
<evidence type="ECO:0000313" key="1">
    <source>
        <dbReference type="EMBL" id="KAK4545438.1"/>
    </source>
</evidence>
<comment type="caution">
    <text evidence="1">The sequence shown here is derived from an EMBL/GenBank/DDBJ whole genome shotgun (WGS) entry which is preliminary data.</text>
</comment>
<accession>A0AAV9JKK0</accession>
<keyword evidence="2" id="KW-1185">Reference proteome</keyword>
<name>A0AAV9JKK0_9PEZI</name>
<dbReference type="EMBL" id="JAVFHQ010000019">
    <property type="protein sequence ID" value="KAK4545438.1"/>
    <property type="molecule type" value="Genomic_DNA"/>
</dbReference>
<protein>
    <submittedName>
        <fullName evidence="1">Uncharacterized protein</fullName>
    </submittedName>
</protein>
<dbReference type="Proteomes" id="UP001324427">
    <property type="component" value="Unassembled WGS sequence"/>
</dbReference>
<dbReference type="AlphaFoldDB" id="A0AAV9JKK0"/>
<reference evidence="1 2" key="1">
    <citation type="submission" date="2021-11" db="EMBL/GenBank/DDBJ databases">
        <title>Black yeast isolated from Biological Soil Crust.</title>
        <authorList>
            <person name="Kurbessoian T."/>
        </authorList>
    </citation>
    <scope>NUCLEOTIDE SEQUENCE [LARGE SCALE GENOMIC DNA]</scope>
    <source>
        <strain evidence="1 2">CCFEE 5522</strain>
    </source>
</reference>
<sequence>MTRVWQDFVDDPLTCPEAEVTLLFGLETIDESTPINNDTTTFYLRTAAYARDELFDVLNDMLADGYDYYERLFSWHAQLMEMNEDTTVFVRL</sequence>
<proteinExistence type="predicted"/>
<gene>
    <name evidence="1" type="ORF">LTR36_002788</name>
</gene>